<dbReference type="Pfam" id="PF21913">
    <property type="entry name" value="ORC6_2nd"/>
    <property type="match status" value="1"/>
</dbReference>
<evidence type="ECO:0000259" key="1">
    <source>
        <dbReference type="Pfam" id="PF21913"/>
    </source>
</evidence>
<proteinExistence type="predicted"/>
<dbReference type="PANTHER" id="PTHR13394">
    <property type="entry name" value="ORIGIN RECOGNITION COMPLEX SUBUNIT 6"/>
    <property type="match status" value="1"/>
</dbReference>
<protein>
    <submittedName>
        <fullName evidence="2">Origin recognition complex subunit 6</fullName>
    </submittedName>
</protein>
<keyword evidence="3" id="KW-1185">Reference proteome</keyword>
<dbReference type="Proteomes" id="UP000735302">
    <property type="component" value="Unassembled WGS sequence"/>
</dbReference>
<evidence type="ECO:0000313" key="3">
    <source>
        <dbReference type="Proteomes" id="UP000735302"/>
    </source>
</evidence>
<dbReference type="AlphaFoldDB" id="A0AAV4ATX6"/>
<evidence type="ECO:0000313" key="2">
    <source>
        <dbReference type="EMBL" id="GFO11254.1"/>
    </source>
</evidence>
<dbReference type="InterPro" id="IPR036915">
    <property type="entry name" value="Cyclin-like_sf"/>
</dbReference>
<dbReference type="InterPro" id="IPR054113">
    <property type="entry name" value="ORC6_cyclin-like_2nd"/>
</dbReference>
<dbReference type="Gene3D" id="1.10.472.10">
    <property type="entry name" value="Cyclin-like"/>
    <property type="match status" value="1"/>
</dbReference>
<dbReference type="GO" id="GO:0006270">
    <property type="term" value="P:DNA replication initiation"/>
    <property type="evidence" value="ECO:0007669"/>
    <property type="project" value="TreeGrafter"/>
</dbReference>
<accession>A0AAV4ATX6</accession>
<dbReference type="SUPFAM" id="SSF47954">
    <property type="entry name" value="Cyclin-like"/>
    <property type="match status" value="1"/>
</dbReference>
<gene>
    <name evidence="2" type="ORF">PoB_003775900</name>
</gene>
<dbReference type="CDD" id="cd11583">
    <property type="entry name" value="Orc6_mid"/>
    <property type="match status" value="1"/>
</dbReference>
<reference evidence="2 3" key="1">
    <citation type="journal article" date="2021" name="Elife">
        <title>Chloroplast acquisition without the gene transfer in kleptoplastic sea slugs, Plakobranchus ocellatus.</title>
        <authorList>
            <person name="Maeda T."/>
            <person name="Takahashi S."/>
            <person name="Yoshida T."/>
            <person name="Shimamura S."/>
            <person name="Takaki Y."/>
            <person name="Nagai Y."/>
            <person name="Toyoda A."/>
            <person name="Suzuki Y."/>
            <person name="Arimoto A."/>
            <person name="Ishii H."/>
            <person name="Satoh N."/>
            <person name="Nishiyama T."/>
            <person name="Hasebe M."/>
            <person name="Maruyama T."/>
            <person name="Minagawa J."/>
            <person name="Obokata J."/>
            <person name="Shigenobu S."/>
        </authorList>
    </citation>
    <scope>NUCLEOTIDE SEQUENCE [LARGE SCALE GENOMIC DNA]</scope>
</reference>
<dbReference type="PANTHER" id="PTHR13394:SF0">
    <property type="entry name" value="ORIGIN RECOGNITION COMPLEX SUBUNIT 6"/>
    <property type="match status" value="1"/>
</dbReference>
<name>A0AAV4ATX6_9GAST</name>
<comment type="caution">
    <text evidence="2">The sequence shown here is derived from an EMBL/GenBank/DDBJ whole genome shotgun (WGS) entry which is preliminary data.</text>
</comment>
<organism evidence="2 3">
    <name type="scientific">Plakobranchus ocellatus</name>
    <dbReference type="NCBI Taxonomy" id="259542"/>
    <lineage>
        <taxon>Eukaryota</taxon>
        <taxon>Metazoa</taxon>
        <taxon>Spiralia</taxon>
        <taxon>Lophotrochozoa</taxon>
        <taxon>Mollusca</taxon>
        <taxon>Gastropoda</taxon>
        <taxon>Heterobranchia</taxon>
        <taxon>Euthyneura</taxon>
        <taxon>Panpulmonata</taxon>
        <taxon>Sacoglossa</taxon>
        <taxon>Placobranchoidea</taxon>
        <taxon>Plakobranchidae</taxon>
        <taxon>Plakobranchus</taxon>
    </lineage>
</organism>
<sequence length="138" mass="15489">MESLKVISALLGVEDCTSLRELAVQFGCPKVVPHAADILQRYTRDQCCDIDFGSAMFLCAALFVAAKREKVKIDFTKLKERSGVKKMTFDRLIDELQKYVLHAATSEKKNSFSARKRKGLMETIDAQIQEATGILDNQ</sequence>
<dbReference type="InterPro" id="IPR020529">
    <property type="entry name" value="ORC6_met/pln"/>
</dbReference>
<feature type="domain" description="ORC6 second cyclin-like" evidence="1">
    <location>
        <begin position="18"/>
        <end position="99"/>
    </location>
</feature>
<dbReference type="EMBL" id="BLXT01004258">
    <property type="protein sequence ID" value="GFO11254.1"/>
    <property type="molecule type" value="Genomic_DNA"/>
</dbReference>
<dbReference type="GO" id="GO:0005664">
    <property type="term" value="C:nuclear origin of replication recognition complex"/>
    <property type="evidence" value="ECO:0007669"/>
    <property type="project" value="InterPro"/>
</dbReference>